<sequence length="69" mass="7538">MTKSPENASAVSKGDGPVSAHTGISAQLRAFYLSVEEEGIPDRFLTLLEKLDMAERQVNNDFNVEDAAR</sequence>
<dbReference type="EMBL" id="JAAKZH010000011">
    <property type="protein sequence ID" value="NGO66483.1"/>
    <property type="molecule type" value="Genomic_DNA"/>
</dbReference>
<dbReference type="Proteomes" id="UP000477849">
    <property type="component" value="Unassembled WGS sequence"/>
</dbReference>
<gene>
    <name evidence="3" type="ORF">G6N76_22715</name>
</gene>
<keyword evidence="4" id="KW-1185">Reference proteome</keyword>
<name>A0A6M1S6B8_9HYPH</name>
<dbReference type="RefSeq" id="WP_163901160.1">
    <property type="nucleotide sequence ID" value="NZ_CP048427.1"/>
</dbReference>
<feature type="domain" description="Anti-sigma factor NepR" evidence="2">
    <location>
        <begin position="24"/>
        <end position="55"/>
    </location>
</feature>
<comment type="caution">
    <text evidence="3">The sequence shown here is derived from an EMBL/GenBank/DDBJ whole genome shotgun (WGS) entry which is preliminary data.</text>
</comment>
<protein>
    <recommendedName>
        <fullName evidence="2">Anti-sigma factor NepR domain-containing protein</fullName>
    </recommendedName>
</protein>
<evidence type="ECO:0000313" key="4">
    <source>
        <dbReference type="Proteomes" id="UP000477849"/>
    </source>
</evidence>
<accession>A0A6M1S6B8</accession>
<evidence type="ECO:0000256" key="1">
    <source>
        <dbReference type="SAM" id="MobiDB-lite"/>
    </source>
</evidence>
<evidence type="ECO:0000313" key="3">
    <source>
        <dbReference type="EMBL" id="NGO66483.1"/>
    </source>
</evidence>
<reference evidence="3 4" key="1">
    <citation type="submission" date="2020-02" db="EMBL/GenBank/DDBJ databases">
        <title>Genome sequence of the type strain CCBAU10050 of Rhizobium daejeonense.</title>
        <authorList>
            <person name="Gao J."/>
            <person name="Sun J."/>
        </authorList>
    </citation>
    <scope>NUCLEOTIDE SEQUENCE [LARGE SCALE GENOMIC DNA]</scope>
    <source>
        <strain evidence="3 4">CCBAU10050</strain>
    </source>
</reference>
<proteinExistence type="predicted"/>
<dbReference type="AlphaFoldDB" id="A0A6M1S6B8"/>
<dbReference type="InterPro" id="IPR041649">
    <property type="entry name" value="NepR"/>
</dbReference>
<feature type="region of interest" description="Disordered" evidence="1">
    <location>
        <begin position="1"/>
        <end position="20"/>
    </location>
</feature>
<feature type="compositionally biased region" description="Polar residues" evidence="1">
    <location>
        <begin position="1"/>
        <end position="10"/>
    </location>
</feature>
<evidence type="ECO:0000259" key="2">
    <source>
        <dbReference type="Pfam" id="PF18557"/>
    </source>
</evidence>
<dbReference type="Pfam" id="PF18557">
    <property type="entry name" value="NepR"/>
    <property type="match status" value="1"/>
</dbReference>
<organism evidence="3 4">
    <name type="scientific">Rhizobium daejeonense</name>
    <dbReference type="NCBI Taxonomy" id="240521"/>
    <lineage>
        <taxon>Bacteria</taxon>
        <taxon>Pseudomonadati</taxon>
        <taxon>Pseudomonadota</taxon>
        <taxon>Alphaproteobacteria</taxon>
        <taxon>Hyphomicrobiales</taxon>
        <taxon>Rhizobiaceae</taxon>
        <taxon>Rhizobium/Agrobacterium group</taxon>
        <taxon>Rhizobium</taxon>
    </lineage>
</organism>